<dbReference type="EMBL" id="CAJOAX010006826">
    <property type="protein sequence ID" value="CAF3992530.1"/>
    <property type="molecule type" value="Genomic_DNA"/>
</dbReference>
<accession>A0A815MIY2</accession>
<name>A0A815MIY2_9BILA</name>
<dbReference type="EMBL" id="CAJNOO010005604">
    <property type="protein sequence ID" value="CAF1425233.1"/>
    <property type="molecule type" value="Genomic_DNA"/>
</dbReference>
<proteinExistence type="predicted"/>
<dbReference type="OrthoDB" id="10050323at2759"/>
<dbReference type="AlphaFoldDB" id="A0A815MIY2"/>
<evidence type="ECO:0000313" key="1">
    <source>
        <dbReference type="EMBL" id="CAF1425233.1"/>
    </source>
</evidence>
<dbReference type="Proteomes" id="UP000663882">
    <property type="component" value="Unassembled WGS sequence"/>
</dbReference>
<comment type="caution">
    <text evidence="1">The sequence shown here is derived from an EMBL/GenBank/DDBJ whole genome shotgun (WGS) entry which is preliminary data.</text>
</comment>
<gene>
    <name evidence="2" type="ORF">OTI717_LOCUS28557</name>
    <name evidence="1" type="ORF">RFH988_LOCUS35722</name>
</gene>
<sequence length="322" mass="37479">MTLTQHDQITDDNWLDFARILSITDTSQFKEQFYFTRTDVDIIRFIIDQIFAVTDFTGETYFAILESKLISEITVKVEELSQKNYVEIKHLARCNFFAAINLNQTILNMLNNISLTVVVMDTLIRCRLFIIFGFCMCTKEDYLYRKITNSSTFNKVQMIKLLERMLNYHPYFPARGNAFILLAAMDHFNHQIMINAMNALLDENLVKEYSVIGAPLIHLSPNEFIDDLLESLKNESAIKTYEILKILTEFALNEKIDAHSKSKIINYLAKEIGQLKSKKPVNYYYTDIRIPFTTTLENELYKAWIKIQGLSGKTQYSLSVKD</sequence>
<dbReference type="Proteomes" id="UP000663823">
    <property type="component" value="Unassembled WGS sequence"/>
</dbReference>
<organism evidence="1 3">
    <name type="scientific">Rotaria sordida</name>
    <dbReference type="NCBI Taxonomy" id="392033"/>
    <lineage>
        <taxon>Eukaryota</taxon>
        <taxon>Metazoa</taxon>
        <taxon>Spiralia</taxon>
        <taxon>Gnathifera</taxon>
        <taxon>Rotifera</taxon>
        <taxon>Eurotatoria</taxon>
        <taxon>Bdelloidea</taxon>
        <taxon>Philodinida</taxon>
        <taxon>Philodinidae</taxon>
        <taxon>Rotaria</taxon>
    </lineage>
</organism>
<protein>
    <submittedName>
        <fullName evidence="1">Uncharacterized protein</fullName>
    </submittedName>
</protein>
<evidence type="ECO:0000313" key="3">
    <source>
        <dbReference type="Proteomes" id="UP000663882"/>
    </source>
</evidence>
<reference evidence="1" key="1">
    <citation type="submission" date="2021-02" db="EMBL/GenBank/DDBJ databases">
        <authorList>
            <person name="Nowell W R."/>
        </authorList>
    </citation>
    <scope>NUCLEOTIDE SEQUENCE</scope>
</reference>
<evidence type="ECO:0000313" key="2">
    <source>
        <dbReference type="EMBL" id="CAF3992530.1"/>
    </source>
</evidence>